<evidence type="ECO:0000259" key="2">
    <source>
        <dbReference type="Pfam" id="PF19327"/>
    </source>
</evidence>
<gene>
    <name evidence="3" type="ORF">PENSTE_c004G01165</name>
</gene>
<protein>
    <submittedName>
        <fullName evidence="3">Uncharacterized protein</fullName>
    </submittedName>
</protein>
<dbReference type="EMBL" id="MLKD01000004">
    <property type="protein sequence ID" value="OQE27773.1"/>
    <property type="molecule type" value="Genomic_DNA"/>
</dbReference>
<dbReference type="InterPro" id="IPR009163">
    <property type="entry name" value="Ap4A_phos1/2"/>
</dbReference>
<dbReference type="GO" id="GO:0009117">
    <property type="term" value="P:nucleotide metabolic process"/>
    <property type="evidence" value="ECO:0007669"/>
    <property type="project" value="InterPro"/>
</dbReference>
<dbReference type="InterPro" id="IPR045759">
    <property type="entry name" value="Ap4A_phos1/2_N"/>
</dbReference>
<dbReference type="Gene3D" id="3.30.428.70">
    <property type="match status" value="1"/>
</dbReference>
<dbReference type="PANTHER" id="PTHR38420:SF1">
    <property type="entry name" value="PUTATIVE (AFU_ORTHOLOGUE AFUA_5G14690)-RELATED"/>
    <property type="match status" value="1"/>
</dbReference>
<evidence type="ECO:0000313" key="4">
    <source>
        <dbReference type="Proteomes" id="UP000191285"/>
    </source>
</evidence>
<dbReference type="InterPro" id="IPR043171">
    <property type="entry name" value="Ap4A_phos1/2-like"/>
</dbReference>
<feature type="domain" description="Ap4A phosphorylase 1/2 N-terminal" evidence="2">
    <location>
        <begin position="22"/>
        <end position="173"/>
    </location>
</feature>
<evidence type="ECO:0000259" key="1">
    <source>
        <dbReference type="Pfam" id="PF09830"/>
    </source>
</evidence>
<feature type="domain" description="ATP adenylyltransferase C-terminal" evidence="1">
    <location>
        <begin position="214"/>
        <end position="302"/>
    </location>
</feature>
<accession>A0A1V6TQD5</accession>
<dbReference type="InterPro" id="IPR019200">
    <property type="entry name" value="ATP_adenylylTrfase_C"/>
</dbReference>
<dbReference type="PANTHER" id="PTHR38420">
    <property type="entry name" value="AP-4-A PHOSPHORYLASE II"/>
    <property type="match status" value="1"/>
</dbReference>
<dbReference type="SUPFAM" id="SSF54197">
    <property type="entry name" value="HIT-like"/>
    <property type="match status" value="1"/>
</dbReference>
<dbReference type="AlphaFoldDB" id="A0A1V6TQD5"/>
<reference evidence="4" key="1">
    <citation type="journal article" date="2017" name="Nat. Microbiol.">
        <title>Global analysis of biosynthetic gene clusters reveals vast potential of secondary metabolite production in Penicillium species.</title>
        <authorList>
            <person name="Nielsen J.C."/>
            <person name="Grijseels S."/>
            <person name="Prigent S."/>
            <person name="Ji B."/>
            <person name="Dainat J."/>
            <person name="Nielsen K.F."/>
            <person name="Frisvad J.C."/>
            <person name="Workman M."/>
            <person name="Nielsen J."/>
        </authorList>
    </citation>
    <scope>NUCLEOTIDE SEQUENCE [LARGE SCALE GENOMIC DNA]</scope>
    <source>
        <strain evidence="4">IBT 24891</strain>
    </source>
</reference>
<dbReference type="GO" id="GO:0005524">
    <property type="term" value="F:ATP binding"/>
    <property type="evidence" value="ECO:0007669"/>
    <property type="project" value="InterPro"/>
</dbReference>
<keyword evidence="4" id="KW-1185">Reference proteome</keyword>
<dbReference type="Proteomes" id="UP000191285">
    <property type="component" value="Unassembled WGS sequence"/>
</dbReference>
<sequence>MPLDVNYDEICSKFDRLISEGIIKFKPSHPVLITDNGMTFCFNVVESLNDKPQAGDPFKSAQATPTGEADFQLQTFGPGSDLAFDHPDICITKVNDTHLLVINKFPVFRPMLLLLTIDSFRRQYEALDAEDLAAAWSLISGLEKEHYVFFNCSVTAGSSRAHKHLQVIPAPGSSEAYSDGFKFFPDYDDGPGKDVPSCVYFIERFRDLPNGGIDSSHHLIDSYLRLLKQTAEALSFTEGPFPHNLILTKRWMVMIPRREKVYEGLTANAPGMMGSVYIQSESDLEKWKQAGPANVLAGLGIPRTES</sequence>
<evidence type="ECO:0000313" key="3">
    <source>
        <dbReference type="EMBL" id="OQE27773.1"/>
    </source>
</evidence>
<dbReference type="GO" id="GO:0003877">
    <property type="term" value="F:ATP:ADP adenylyltransferase activity"/>
    <property type="evidence" value="ECO:0007669"/>
    <property type="project" value="InterPro"/>
</dbReference>
<dbReference type="STRING" id="303698.A0A1V6TQD5"/>
<dbReference type="InterPro" id="IPR036265">
    <property type="entry name" value="HIT-like_sf"/>
</dbReference>
<organism evidence="3 4">
    <name type="scientific">Penicillium steckii</name>
    <dbReference type="NCBI Taxonomy" id="303698"/>
    <lineage>
        <taxon>Eukaryota</taxon>
        <taxon>Fungi</taxon>
        <taxon>Dikarya</taxon>
        <taxon>Ascomycota</taxon>
        <taxon>Pezizomycotina</taxon>
        <taxon>Eurotiomycetes</taxon>
        <taxon>Eurotiomycetidae</taxon>
        <taxon>Eurotiales</taxon>
        <taxon>Aspergillaceae</taxon>
        <taxon>Penicillium</taxon>
    </lineage>
</organism>
<dbReference type="Pfam" id="PF19327">
    <property type="entry name" value="Ap4A_phos_N"/>
    <property type="match status" value="1"/>
</dbReference>
<proteinExistence type="predicted"/>
<name>A0A1V6TQD5_9EURO</name>
<dbReference type="Pfam" id="PF09830">
    <property type="entry name" value="ATP_transf"/>
    <property type="match status" value="1"/>
</dbReference>
<comment type="caution">
    <text evidence="3">The sequence shown here is derived from an EMBL/GenBank/DDBJ whole genome shotgun (WGS) entry which is preliminary data.</text>
</comment>
<dbReference type="OrthoDB" id="10267950at2759"/>